<reference evidence="1 2" key="2">
    <citation type="journal article" date="2009" name="PLoS ONE">
        <title>An integrated genetic and cytogenetic map of the cucumber genome.</title>
        <authorList>
            <person name="Ren Y."/>
            <person name="Zhang Z."/>
            <person name="Liu J."/>
            <person name="Staub J.E."/>
            <person name="Han Y."/>
            <person name="Cheng Z."/>
            <person name="Li X."/>
            <person name="Lu J."/>
            <person name="Miao H."/>
            <person name="Kang H."/>
            <person name="Xie B."/>
            <person name="Gu X."/>
            <person name="Wang X."/>
            <person name="Du Y."/>
            <person name="Jin W."/>
            <person name="Huang S."/>
        </authorList>
    </citation>
    <scope>NUCLEOTIDE SEQUENCE [LARGE SCALE GENOMIC DNA]</scope>
    <source>
        <strain evidence="2">cv. 9930</strain>
    </source>
</reference>
<sequence length="73" mass="8599">MERENLVRKMNSMLEFNAINNPKVIEFNFFCQNQRTQPPLYSYSTALQTRTPMALEVQVFILIARMTGVTHKF</sequence>
<dbReference type="AlphaFoldDB" id="A0A0A0KKW2"/>
<protein>
    <submittedName>
        <fullName evidence="1">Uncharacterized protein</fullName>
    </submittedName>
</protein>
<reference evidence="1 2" key="1">
    <citation type="journal article" date="2009" name="Nat. Genet.">
        <title>The genome of the cucumber, Cucumis sativus L.</title>
        <authorList>
            <person name="Huang S."/>
            <person name="Li R."/>
            <person name="Zhang Z."/>
            <person name="Li L."/>
            <person name="Gu X."/>
            <person name="Fan W."/>
            <person name="Lucas W.J."/>
            <person name="Wang X."/>
            <person name="Xie B."/>
            <person name="Ni P."/>
            <person name="Ren Y."/>
            <person name="Zhu H."/>
            <person name="Li J."/>
            <person name="Lin K."/>
            <person name="Jin W."/>
            <person name="Fei Z."/>
            <person name="Li G."/>
            <person name="Staub J."/>
            <person name="Kilian A."/>
            <person name="van der Vossen E.A."/>
            <person name="Wu Y."/>
            <person name="Guo J."/>
            <person name="He J."/>
            <person name="Jia Z."/>
            <person name="Ren Y."/>
            <person name="Tian G."/>
            <person name="Lu Y."/>
            <person name="Ruan J."/>
            <person name="Qian W."/>
            <person name="Wang M."/>
            <person name="Huang Q."/>
            <person name="Li B."/>
            <person name="Xuan Z."/>
            <person name="Cao J."/>
            <person name="Asan"/>
            <person name="Wu Z."/>
            <person name="Zhang J."/>
            <person name="Cai Q."/>
            <person name="Bai Y."/>
            <person name="Zhao B."/>
            <person name="Han Y."/>
            <person name="Li Y."/>
            <person name="Li X."/>
            <person name="Wang S."/>
            <person name="Shi Q."/>
            <person name="Liu S."/>
            <person name="Cho W.K."/>
            <person name="Kim J.Y."/>
            <person name="Xu Y."/>
            <person name="Heller-Uszynska K."/>
            <person name="Miao H."/>
            <person name="Cheng Z."/>
            <person name="Zhang S."/>
            <person name="Wu J."/>
            <person name="Yang Y."/>
            <person name="Kang H."/>
            <person name="Li M."/>
            <person name="Liang H."/>
            <person name="Ren X."/>
            <person name="Shi Z."/>
            <person name="Wen M."/>
            <person name="Jian M."/>
            <person name="Yang H."/>
            <person name="Zhang G."/>
            <person name="Yang Z."/>
            <person name="Chen R."/>
            <person name="Liu S."/>
            <person name="Li J."/>
            <person name="Ma L."/>
            <person name="Liu H."/>
            <person name="Zhou Y."/>
            <person name="Zhao J."/>
            <person name="Fang X."/>
            <person name="Li G."/>
            <person name="Fang L."/>
            <person name="Li Y."/>
            <person name="Liu D."/>
            <person name="Zheng H."/>
            <person name="Zhang Y."/>
            <person name="Qin N."/>
            <person name="Li Z."/>
            <person name="Yang G."/>
            <person name="Yang S."/>
            <person name="Bolund L."/>
            <person name="Kristiansen K."/>
            <person name="Zheng H."/>
            <person name="Li S."/>
            <person name="Zhang X."/>
            <person name="Yang H."/>
            <person name="Wang J."/>
            <person name="Sun R."/>
            <person name="Zhang B."/>
            <person name="Jiang S."/>
            <person name="Wang J."/>
            <person name="Du Y."/>
            <person name="Li S."/>
        </authorList>
    </citation>
    <scope>NUCLEOTIDE SEQUENCE [LARGE SCALE GENOMIC DNA]</scope>
    <source>
        <strain evidence="2">cv. 9930</strain>
    </source>
</reference>
<evidence type="ECO:0000313" key="1">
    <source>
        <dbReference type="EMBL" id="KGN50258.1"/>
    </source>
</evidence>
<organism evidence="1 2">
    <name type="scientific">Cucumis sativus</name>
    <name type="common">Cucumber</name>
    <dbReference type="NCBI Taxonomy" id="3659"/>
    <lineage>
        <taxon>Eukaryota</taxon>
        <taxon>Viridiplantae</taxon>
        <taxon>Streptophyta</taxon>
        <taxon>Embryophyta</taxon>
        <taxon>Tracheophyta</taxon>
        <taxon>Spermatophyta</taxon>
        <taxon>Magnoliopsida</taxon>
        <taxon>eudicotyledons</taxon>
        <taxon>Gunneridae</taxon>
        <taxon>Pentapetalae</taxon>
        <taxon>rosids</taxon>
        <taxon>fabids</taxon>
        <taxon>Cucurbitales</taxon>
        <taxon>Cucurbitaceae</taxon>
        <taxon>Benincaseae</taxon>
        <taxon>Cucumis</taxon>
    </lineage>
</organism>
<dbReference type="Gramene" id="KGN50258">
    <property type="protein sequence ID" value="KGN50258"/>
    <property type="gene ID" value="Csa_5G162070"/>
</dbReference>
<accession>A0A0A0KKW2</accession>
<reference evidence="1 2" key="4">
    <citation type="journal article" date="2011" name="BMC Genomics">
        <title>RNA-Seq improves annotation of protein-coding genes in the cucumber genome.</title>
        <authorList>
            <person name="Li Z."/>
            <person name="Zhang Z."/>
            <person name="Yan P."/>
            <person name="Huang S."/>
            <person name="Fei Z."/>
            <person name="Lin K."/>
        </authorList>
    </citation>
    <scope>NUCLEOTIDE SEQUENCE [LARGE SCALE GENOMIC DNA]</scope>
    <source>
        <strain evidence="2">cv. 9930</strain>
    </source>
</reference>
<proteinExistence type="predicted"/>
<dbReference type="Proteomes" id="UP000029981">
    <property type="component" value="Chromosome 5"/>
</dbReference>
<reference evidence="1 2" key="3">
    <citation type="journal article" date="2010" name="BMC Genomics">
        <title>Transcriptome sequencing and comparative analysis of cucumber flowers with different sex types.</title>
        <authorList>
            <person name="Guo S."/>
            <person name="Zheng Y."/>
            <person name="Joung J.G."/>
            <person name="Liu S."/>
            <person name="Zhang Z."/>
            <person name="Crasta O.R."/>
            <person name="Sobral B.W."/>
            <person name="Xu Y."/>
            <person name="Huang S."/>
            <person name="Fei Z."/>
        </authorList>
    </citation>
    <scope>NUCLEOTIDE SEQUENCE [LARGE SCALE GENOMIC DNA]</scope>
    <source>
        <strain evidence="2">cv. 9930</strain>
    </source>
</reference>
<keyword evidence="2" id="KW-1185">Reference proteome</keyword>
<evidence type="ECO:0000313" key="2">
    <source>
        <dbReference type="Proteomes" id="UP000029981"/>
    </source>
</evidence>
<gene>
    <name evidence="1" type="ORF">Csa_5G162070</name>
</gene>
<dbReference type="EMBL" id="CM002926">
    <property type="protein sequence ID" value="KGN50258.1"/>
    <property type="molecule type" value="Genomic_DNA"/>
</dbReference>
<name>A0A0A0KKW2_CUCSA</name>